<evidence type="ECO:0000313" key="3">
    <source>
        <dbReference type="Proteomes" id="UP001189429"/>
    </source>
</evidence>
<feature type="repeat" description="PPR" evidence="1">
    <location>
        <begin position="39"/>
        <end position="73"/>
    </location>
</feature>
<protein>
    <recommendedName>
        <fullName evidence="4">Pentatricopeptide repeat-containing protein</fullName>
    </recommendedName>
</protein>
<evidence type="ECO:0008006" key="4">
    <source>
        <dbReference type="Google" id="ProtNLM"/>
    </source>
</evidence>
<dbReference type="EMBL" id="CAUYUJ010014604">
    <property type="protein sequence ID" value="CAK0843729.1"/>
    <property type="molecule type" value="Genomic_DNA"/>
</dbReference>
<accession>A0ABN9TF37</accession>
<dbReference type="PROSITE" id="PS51375">
    <property type="entry name" value="PPR"/>
    <property type="match status" value="1"/>
</dbReference>
<evidence type="ECO:0000256" key="1">
    <source>
        <dbReference type="PROSITE-ProRule" id="PRU00708"/>
    </source>
</evidence>
<gene>
    <name evidence="2" type="ORF">PCOR1329_LOCUS37982</name>
</gene>
<reference evidence="2" key="1">
    <citation type="submission" date="2023-10" db="EMBL/GenBank/DDBJ databases">
        <authorList>
            <person name="Chen Y."/>
            <person name="Shah S."/>
            <person name="Dougan E. K."/>
            <person name="Thang M."/>
            <person name="Chan C."/>
        </authorList>
    </citation>
    <scope>NUCLEOTIDE SEQUENCE [LARGE SCALE GENOMIC DNA]</scope>
</reference>
<sequence>MSSLLPTLQEHARAKRRCSAGVPVRVRVKDVVDGVHGSALVSYNAGISACEKGMQWQRALSLISEMWEAKVVPEAISFSAGIRACDRAGQGLQAIWWLTATRDAKLESNVASFSDALVLAIRK</sequence>
<dbReference type="InterPro" id="IPR011990">
    <property type="entry name" value="TPR-like_helical_dom_sf"/>
</dbReference>
<dbReference type="Proteomes" id="UP001189429">
    <property type="component" value="Unassembled WGS sequence"/>
</dbReference>
<organism evidence="2 3">
    <name type="scientific">Prorocentrum cordatum</name>
    <dbReference type="NCBI Taxonomy" id="2364126"/>
    <lineage>
        <taxon>Eukaryota</taxon>
        <taxon>Sar</taxon>
        <taxon>Alveolata</taxon>
        <taxon>Dinophyceae</taxon>
        <taxon>Prorocentrales</taxon>
        <taxon>Prorocentraceae</taxon>
        <taxon>Prorocentrum</taxon>
    </lineage>
</organism>
<keyword evidence="3" id="KW-1185">Reference proteome</keyword>
<proteinExistence type="predicted"/>
<name>A0ABN9TF37_9DINO</name>
<dbReference type="InterPro" id="IPR002885">
    <property type="entry name" value="PPR_rpt"/>
</dbReference>
<dbReference type="Gene3D" id="1.25.40.10">
    <property type="entry name" value="Tetratricopeptide repeat domain"/>
    <property type="match status" value="1"/>
</dbReference>
<comment type="caution">
    <text evidence="2">The sequence shown here is derived from an EMBL/GenBank/DDBJ whole genome shotgun (WGS) entry which is preliminary data.</text>
</comment>
<evidence type="ECO:0000313" key="2">
    <source>
        <dbReference type="EMBL" id="CAK0843729.1"/>
    </source>
</evidence>